<dbReference type="InterPro" id="IPR006671">
    <property type="entry name" value="Cyclin_N"/>
</dbReference>
<dbReference type="SUPFAM" id="SSF47954">
    <property type="entry name" value="Cyclin-like"/>
    <property type="match status" value="1"/>
</dbReference>
<dbReference type="Gramene" id="AUR62040956-RA">
    <property type="protein sequence ID" value="AUR62040956-RA:cds"/>
    <property type="gene ID" value="AUR62040956"/>
</dbReference>
<organism evidence="2 3">
    <name type="scientific">Chenopodium quinoa</name>
    <name type="common">Quinoa</name>
    <dbReference type="NCBI Taxonomy" id="63459"/>
    <lineage>
        <taxon>Eukaryota</taxon>
        <taxon>Viridiplantae</taxon>
        <taxon>Streptophyta</taxon>
        <taxon>Embryophyta</taxon>
        <taxon>Tracheophyta</taxon>
        <taxon>Spermatophyta</taxon>
        <taxon>Magnoliopsida</taxon>
        <taxon>eudicotyledons</taxon>
        <taxon>Gunneridae</taxon>
        <taxon>Pentapetalae</taxon>
        <taxon>Caryophyllales</taxon>
        <taxon>Chenopodiaceae</taxon>
        <taxon>Chenopodioideae</taxon>
        <taxon>Atripliceae</taxon>
        <taxon>Chenopodium</taxon>
    </lineage>
</organism>
<dbReference type="InterPro" id="IPR036915">
    <property type="entry name" value="Cyclin-like_sf"/>
</dbReference>
<reference evidence="2" key="1">
    <citation type="journal article" date="2017" name="Nature">
        <title>The genome of Chenopodium quinoa.</title>
        <authorList>
            <person name="Jarvis D.E."/>
            <person name="Ho Y.S."/>
            <person name="Lightfoot D.J."/>
            <person name="Schmoeckel S.M."/>
            <person name="Li B."/>
            <person name="Borm T.J.A."/>
            <person name="Ohyanagi H."/>
            <person name="Mineta K."/>
            <person name="Michell C.T."/>
            <person name="Saber N."/>
            <person name="Kharbatia N.M."/>
            <person name="Rupper R.R."/>
            <person name="Sharp A.R."/>
            <person name="Dally N."/>
            <person name="Boughton B.A."/>
            <person name="Woo Y.H."/>
            <person name="Gao G."/>
            <person name="Schijlen E.G.W.M."/>
            <person name="Guo X."/>
            <person name="Momin A.A."/>
            <person name="Negrao S."/>
            <person name="Al-Babili S."/>
            <person name="Gehring C."/>
            <person name="Roessner U."/>
            <person name="Jung C."/>
            <person name="Murphy K."/>
            <person name="Arold S.T."/>
            <person name="Gojobori T."/>
            <person name="van der Linden C.G."/>
            <person name="van Loo E.N."/>
            <person name="Jellen E.N."/>
            <person name="Maughan P.J."/>
            <person name="Tester M."/>
        </authorList>
    </citation>
    <scope>NUCLEOTIDE SEQUENCE [LARGE SCALE GENOMIC DNA]</scope>
    <source>
        <strain evidence="2">cv. PI 614886</strain>
    </source>
</reference>
<name>A0A803N5T3_CHEQI</name>
<dbReference type="Proteomes" id="UP000596660">
    <property type="component" value="Unplaced"/>
</dbReference>
<protein>
    <recommendedName>
        <fullName evidence="1">Cyclin N-terminal domain-containing protein</fullName>
    </recommendedName>
</protein>
<reference evidence="2" key="2">
    <citation type="submission" date="2021-03" db="UniProtKB">
        <authorList>
            <consortium name="EnsemblPlants"/>
        </authorList>
    </citation>
    <scope>IDENTIFICATION</scope>
</reference>
<dbReference type="AlphaFoldDB" id="A0A803N5T3"/>
<sequence>MLLYEDLISGEKLFSIEEDYMSASDYAINTDIAEYRQELIKIIMEVSASITFKIRCAAVSYFDRYASRYETSVVLGKDCEVLAYTCLITEAKVERNDVFIYDFAGGKLLDFLQVHIHSAQVDLLKLSCFVSLSGMMEWDSANLISAYDSMVLGWRLRLLTPLCFIDYLGSILYEQPVKCRLSDEIEQFLFETLSDIAYTMYRPSVLAAATLLLIQPLENYEQRLAQCPLDMDQFGYYVYYQFMTEALGIDCNTFVKMLLQTSFAGCP</sequence>
<dbReference type="Gene3D" id="1.10.472.10">
    <property type="entry name" value="Cyclin-like"/>
    <property type="match status" value="2"/>
</dbReference>
<dbReference type="EnsemblPlants" id="AUR62040956-RA">
    <property type="protein sequence ID" value="AUR62040956-RA:cds"/>
    <property type="gene ID" value="AUR62040956"/>
</dbReference>
<dbReference type="CDD" id="cd20544">
    <property type="entry name" value="CYCLIN_AtCycD-like_rpt2"/>
    <property type="match status" value="1"/>
</dbReference>
<evidence type="ECO:0000313" key="3">
    <source>
        <dbReference type="Proteomes" id="UP000596660"/>
    </source>
</evidence>
<keyword evidence="3" id="KW-1185">Reference proteome</keyword>
<evidence type="ECO:0000313" key="2">
    <source>
        <dbReference type="EnsemblPlants" id="AUR62040956-RA:cds"/>
    </source>
</evidence>
<feature type="domain" description="Cyclin N-terminal" evidence="1">
    <location>
        <begin position="9"/>
        <end position="97"/>
    </location>
</feature>
<dbReference type="Pfam" id="PF00134">
    <property type="entry name" value="Cyclin_N"/>
    <property type="match status" value="1"/>
</dbReference>
<accession>A0A803N5T3</accession>
<evidence type="ECO:0000259" key="1">
    <source>
        <dbReference type="Pfam" id="PF00134"/>
    </source>
</evidence>
<proteinExistence type="predicted"/>